<dbReference type="InterPro" id="IPR001647">
    <property type="entry name" value="HTH_TetR"/>
</dbReference>
<sequence>MASKPAPQQVPVEEALPEKGMRAHAKRNHEKLRAAAGIVVAEQGADASLEEISRRAGLGSATLYRHYPTRIILLDIVFHDRVEALVAETTPLPTAADPGDALVTWLRTLVRHFTAHLGLAKFLAMAEAAEDLTSPHAQVREIGKKVLGRAQKAKAVNPDATLADLLRLVNAIVAAAEREPATVTRLLELAITGVRA</sequence>
<dbReference type="Pfam" id="PF00440">
    <property type="entry name" value="TetR_N"/>
    <property type="match status" value="1"/>
</dbReference>
<dbReference type="PANTHER" id="PTHR30055:SF234">
    <property type="entry name" value="HTH-TYPE TRANSCRIPTIONAL REGULATOR BETI"/>
    <property type="match status" value="1"/>
</dbReference>
<dbReference type="Gene3D" id="1.10.357.10">
    <property type="entry name" value="Tetracycline Repressor, domain 2"/>
    <property type="match status" value="1"/>
</dbReference>
<dbReference type="InterPro" id="IPR009057">
    <property type="entry name" value="Homeodomain-like_sf"/>
</dbReference>
<feature type="domain" description="HTH tetR-type" evidence="6">
    <location>
        <begin position="26"/>
        <end position="85"/>
    </location>
</feature>
<evidence type="ECO:0000256" key="1">
    <source>
        <dbReference type="ARBA" id="ARBA00023015"/>
    </source>
</evidence>
<feature type="region of interest" description="Disordered" evidence="5">
    <location>
        <begin position="1"/>
        <end position="22"/>
    </location>
</feature>
<dbReference type="STRING" id="155974.SAMN04487818_101189"/>
<dbReference type="SUPFAM" id="SSF48498">
    <property type="entry name" value="Tetracyclin repressor-like, C-terminal domain"/>
    <property type="match status" value="1"/>
</dbReference>
<dbReference type="RefSeq" id="WP_092774463.1">
    <property type="nucleotide sequence ID" value="NZ_FOGI01000001.1"/>
</dbReference>
<dbReference type="PANTHER" id="PTHR30055">
    <property type="entry name" value="HTH-TYPE TRANSCRIPTIONAL REGULATOR RUTR"/>
    <property type="match status" value="1"/>
</dbReference>
<evidence type="ECO:0000256" key="3">
    <source>
        <dbReference type="ARBA" id="ARBA00023163"/>
    </source>
</evidence>
<dbReference type="EMBL" id="FOGI01000001">
    <property type="protein sequence ID" value="SEQ98681.1"/>
    <property type="molecule type" value="Genomic_DNA"/>
</dbReference>
<evidence type="ECO:0000256" key="4">
    <source>
        <dbReference type="PROSITE-ProRule" id="PRU00335"/>
    </source>
</evidence>
<feature type="DNA-binding region" description="H-T-H motif" evidence="4">
    <location>
        <begin position="48"/>
        <end position="67"/>
    </location>
</feature>
<evidence type="ECO:0000256" key="5">
    <source>
        <dbReference type="SAM" id="MobiDB-lite"/>
    </source>
</evidence>
<dbReference type="GO" id="GO:0003700">
    <property type="term" value="F:DNA-binding transcription factor activity"/>
    <property type="evidence" value="ECO:0007669"/>
    <property type="project" value="TreeGrafter"/>
</dbReference>
<evidence type="ECO:0000313" key="8">
    <source>
        <dbReference type="Proteomes" id="UP000199051"/>
    </source>
</evidence>
<evidence type="ECO:0000313" key="7">
    <source>
        <dbReference type="EMBL" id="SEQ98681.1"/>
    </source>
</evidence>
<dbReference type="GO" id="GO:0000976">
    <property type="term" value="F:transcription cis-regulatory region binding"/>
    <property type="evidence" value="ECO:0007669"/>
    <property type="project" value="TreeGrafter"/>
</dbReference>
<dbReference type="SUPFAM" id="SSF46689">
    <property type="entry name" value="Homeodomain-like"/>
    <property type="match status" value="1"/>
</dbReference>
<organism evidence="7 8">
    <name type="scientific">Actinokineospora terrae</name>
    <dbReference type="NCBI Taxonomy" id="155974"/>
    <lineage>
        <taxon>Bacteria</taxon>
        <taxon>Bacillati</taxon>
        <taxon>Actinomycetota</taxon>
        <taxon>Actinomycetes</taxon>
        <taxon>Pseudonocardiales</taxon>
        <taxon>Pseudonocardiaceae</taxon>
        <taxon>Actinokineospora</taxon>
    </lineage>
</organism>
<keyword evidence="2 4" id="KW-0238">DNA-binding</keyword>
<reference evidence="8" key="1">
    <citation type="submission" date="2016-10" db="EMBL/GenBank/DDBJ databases">
        <authorList>
            <person name="Varghese N."/>
            <person name="Submissions S."/>
        </authorList>
    </citation>
    <scope>NUCLEOTIDE SEQUENCE [LARGE SCALE GENOMIC DNA]</scope>
    <source>
        <strain evidence="8">DSM 44260</strain>
    </source>
</reference>
<evidence type="ECO:0000256" key="2">
    <source>
        <dbReference type="ARBA" id="ARBA00023125"/>
    </source>
</evidence>
<gene>
    <name evidence="7" type="ORF">SAMN04487818_101189</name>
</gene>
<dbReference type="InterPro" id="IPR050109">
    <property type="entry name" value="HTH-type_TetR-like_transc_reg"/>
</dbReference>
<keyword evidence="1" id="KW-0805">Transcription regulation</keyword>
<dbReference type="InterPro" id="IPR049445">
    <property type="entry name" value="TetR_SbtR-like_C"/>
</dbReference>
<accession>A0A1H9KHS0</accession>
<dbReference type="Pfam" id="PF21597">
    <property type="entry name" value="TetR_C_43"/>
    <property type="match status" value="1"/>
</dbReference>
<keyword evidence="3" id="KW-0804">Transcription</keyword>
<dbReference type="Proteomes" id="UP000199051">
    <property type="component" value="Unassembled WGS sequence"/>
</dbReference>
<dbReference type="AlphaFoldDB" id="A0A1H9KHS0"/>
<proteinExistence type="predicted"/>
<keyword evidence="8" id="KW-1185">Reference proteome</keyword>
<name>A0A1H9KHS0_9PSEU</name>
<protein>
    <submittedName>
        <fullName evidence="7">Transcriptional regulator, TetR family</fullName>
    </submittedName>
</protein>
<dbReference type="InterPro" id="IPR036271">
    <property type="entry name" value="Tet_transcr_reg_TetR-rel_C_sf"/>
</dbReference>
<dbReference type="PROSITE" id="PS50977">
    <property type="entry name" value="HTH_TETR_2"/>
    <property type="match status" value="1"/>
</dbReference>
<evidence type="ECO:0000259" key="6">
    <source>
        <dbReference type="PROSITE" id="PS50977"/>
    </source>
</evidence>